<proteinExistence type="predicted"/>
<sequence>MALMTPEEFEKSLKDIKPRVFMNGKRGENV</sequence>
<feature type="region of interest" description="Disordered" evidence="1">
    <location>
        <begin position="1"/>
        <end position="30"/>
    </location>
</feature>
<dbReference type="EMBL" id="BARS01052208">
    <property type="protein sequence ID" value="GAG52171.1"/>
    <property type="molecule type" value="Genomic_DNA"/>
</dbReference>
<dbReference type="AlphaFoldDB" id="X0ZVP6"/>
<evidence type="ECO:0000313" key="2">
    <source>
        <dbReference type="EMBL" id="GAG52171.1"/>
    </source>
</evidence>
<accession>X0ZVP6</accession>
<name>X0ZVP6_9ZZZZ</name>
<organism evidence="2">
    <name type="scientific">marine sediment metagenome</name>
    <dbReference type="NCBI Taxonomy" id="412755"/>
    <lineage>
        <taxon>unclassified sequences</taxon>
        <taxon>metagenomes</taxon>
        <taxon>ecological metagenomes</taxon>
    </lineage>
</organism>
<feature type="non-terminal residue" evidence="2">
    <location>
        <position position="30"/>
    </location>
</feature>
<reference evidence="2" key="1">
    <citation type="journal article" date="2014" name="Front. Microbiol.">
        <title>High frequency of phylogenetically diverse reductive dehalogenase-homologous genes in deep subseafloor sedimentary metagenomes.</title>
        <authorList>
            <person name="Kawai M."/>
            <person name="Futagami T."/>
            <person name="Toyoda A."/>
            <person name="Takaki Y."/>
            <person name="Nishi S."/>
            <person name="Hori S."/>
            <person name="Arai W."/>
            <person name="Tsubouchi T."/>
            <person name="Morono Y."/>
            <person name="Uchiyama I."/>
            <person name="Ito T."/>
            <person name="Fujiyama A."/>
            <person name="Inagaki F."/>
            <person name="Takami H."/>
        </authorList>
    </citation>
    <scope>NUCLEOTIDE SEQUENCE</scope>
    <source>
        <strain evidence="2">Expedition CK06-06</strain>
    </source>
</reference>
<evidence type="ECO:0000256" key="1">
    <source>
        <dbReference type="SAM" id="MobiDB-lite"/>
    </source>
</evidence>
<protein>
    <submittedName>
        <fullName evidence="2">Uncharacterized protein</fullName>
    </submittedName>
</protein>
<gene>
    <name evidence="2" type="ORF">S01H1_77655</name>
</gene>
<feature type="compositionally biased region" description="Basic and acidic residues" evidence="1">
    <location>
        <begin position="8"/>
        <end position="18"/>
    </location>
</feature>
<comment type="caution">
    <text evidence="2">The sequence shown here is derived from an EMBL/GenBank/DDBJ whole genome shotgun (WGS) entry which is preliminary data.</text>
</comment>